<dbReference type="Proteomes" id="UP000311919">
    <property type="component" value="Unassembled WGS sequence"/>
</dbReference>
<dbReference type="PANTHER" id="PTHR45659:SF4">
    <property type="entry name" value="HOMEOBOX PROTEIN ABDOMINAL-A"/>
    <property type="match status" value="1"/>
</dbReference>
<dbReference type="SMART" id="SM00389">
    <property type="entry name" value="HOX"/>
    <property type="match status" value="1"/>
</dbReference>
<gene>
    <name evidence="11" type="ORF">EWB00_011012</name>
</gene>
<dbReference type="Gene3D" id="1.10.10.60">
    <property type="entry name" value="Homeodomain-like"/>
    <property type="match status" value="1"/>
</dbReference>
<evidence type="ECO:0000256" key="1">
    <source>
        <dbReference type="ARBA" id="ARBA00004123"/>
    </source>
</evidence>
<evidence type="ECO:0000256" key="8">
    <source>
        <dbReference type="RuleBase" id="RU000682"/>
    </source>
</evidence>
<dbReference type="OrthoDB" id="6159439at2759"/>
<evidence type="ECO:0000256" key="4">
    <source>
        <dbReference type="ARBA" id="ARBA00023125"/>
    </source>
</evidence>
<dbReference type="GO" id="GO:0000981">
    <property type="term" value="F:DNA-binding transcription factor activity, RNA polymerase II-specific"/>
    <property type="evidence" value="ECO:0007669"/>
    <property type="project" value="InterPro"/>
</dbReference>
<feature type="domain" description="Homeobox" evidence="10">
    <location>
        <begin position="530"/>
        <end position="590"/>
    </location>
</feature>
<dbReference type="InterPro" id="IPR050296">
    <property type="entry name" value="Antp_homeobox"/>
</dbReference>
<evidence type="ECO:0000256" key="5">
    <source>
        <dbReference type="ARBA" id="ARBA00023155"/>
    </source>
</evidence>
<dbReference type="GO" id="GO:0005634">
    <property type="term" value="C:nucleus"/>
    <property type="evidence" value="ECO:0007669"/>
    <property type="project" value="UniProtKB-SubCell"/>
</dbReference>
<evidence type="ECO:0000256" key="3">
    <source>
        <dbReference type="ARBA" id="ARBA00022473"/>
    </source>
</evidence>
<dbReference type="InterPro" id="IPR017970">
    <property type="entry name" value="Homeobox_CS"/>
</dbReference>
<accession>A0A4Z2DM60</accession>
<keyword evidence="12" id="KW-1185">Reference proteome</keyword>
<dbReference type="AlphaFoldDB" id="A0A4Z2DM60"/>
<evidence type="ECO:0000256" key="2">
    <source>
        <dbReference type="ARBA" id="ARBA00009107"/>
    </source>
</evidence>
<dbReference type="EMBL" id="SKCS01000090">
    <property type="protein sequence ID" value="TNN17591.1"/>
    <property type="molecule type" value="Genomic_DNA"/>
</dbReference>
<proteinExistence type="inferred from homology"/>
<feature type="region of interest" description="Disordered" evidence="9">
    <location>
        <begin position="593"/>
        <end position="616"/>
    </location>
</feature>
<evidence type="ECO:0000259" key="10">
    <source>
        <dbReference type="PROSITE" id="PS50071"/>
    </source>
</evidence>
<feature type="compositionally biased region" description="Acidic residues" evidence="9">
    <location>
        <begin position="712"/>
        <end position="732"/>
    </location>
</feature>
<dbReference type="FunFam" id="1.10.10.60:FF:000193">
    <property type="entry name" value="Ultrabithorax, isoform C"/>
    <property type="match status" value="1"/>
</dbReference>
<organism evidence="11 12">
    <name type="scientific">Schistosoma japonicum</name>
    <name type="common">Blood fluke</name>
    <dbReference type="NCBI Taxonomy" id="6182"/>
    <lineage>
        <taxon>Eukaryota</taxon>
        <taxon>Metazoa</taxon>
        <taxon>Spiralia</taxon>
        <taxon>Lophotrochozoa</taxon>
        <taxon>Platyhelminthes</taxon>
        <taxon>Trematoda</taxon>
        <taxon>Digenea</taxon>
        <taxon>Strigeidida</taxon>
        <taxon>Schistosomatoidea</taxon>
        <taxon>Schistosomatidae</taxon>
        <taxon>Schistosoma</taxon>
    </lineage>
</organism>
<feature type="DNA-binding region" description="Homeobox" evidence="7">
    <location>
        <begin position="532"/>
        <end position="591"/>
    </location>
</feature>
<dbReference type="CDD" id="cd00086">
    <property type="entry name" value="homeodomain"/>
    <property type="match status" value="1"/>
</dbReference>
<evidence type="ECO:0000256" key="9">
    <source>
        <dbReference type="SAM" id="MobiDB-lite"/>
    </source>
</evidence>
<dbReference type="InterPro" id="IPR020479">
    <property type="entry name" value="HD_metazoa"/>
</dbReference>
<feature type="region of interest" description="Disordered" evidence="9">
    <location>
        <begin position="700"/>
        <end position="761"/>
    </location>
</feature>
<keyword evidence="6 7" id="KW-0539">Nucleus</keyword>
<name>A0A4Z2DM60_SCHJA</name>
<evidence type="ECO:0000256" key="6">
    <source>
        <dbReference type="ARBA" id="ARBA00023242"/>
    </source>
</evidence>
<comment type="similarity">
    <text evidence="2">Belongs to the Antp homeobox family.</text>
</comment>
<feature type="region of interest" description="Disordered" evidence="9">
    <location>
        <begin position="467"/>
        <end position="497"/>
    </location>
</feature>
<dbReference type="PANTHER" id="PTHR45659">
    <property type="entry name" value="HOMEOBOX PROTEIN HOX"/>
    <property type="match status" value="1"/>
</dbReference>
<dbReference type="STRING" id="6182.A0A4Z2DM60"/>
<dbReference type="InterPro" id="IPR001356">
    <property type="entry name" value="HD"/>
</dbReference>
<dbReference type="GO" id="GO:0009952">
    <property type="term" value="P:anterior/posterior pattern specification"/>
    <property type="evidence" value="ECO:0007669"/>
    <property type="project" value="TreeGrafter"/>
</dbReference>
<dbReference type="SUPFAM" id="SSF46689">
    <property type="entry name" value="Homeodomain-like"/>
    <property type="match status" value="1"/>
</dbReference>
<sequence>MFPMDNRLSFNSAFDNLFPRSLGSCITNSSQVDTFRSEWNNNITATSINNTLSQSTPPTNNNATNNVQLTNNTHLHSNSQLNLCQHSSSTCNEFVNSTLSVSSPRANALAAAFFSNPFSDTNQTYSQIYQNPSAFPNSFTGSMNSANNNKNTNISNSTNNDNNDINVYNMKMNTFRSRSDFNHFDLGSNTTQPIDLLVNSSTHVPLPGTNIGGNTAVNNTNINTINRFNSENSMHEHLASSIHCNNSNVISHYNKVTSKPPNDMGAFHPLVSNYSQINLLNSSIRYPLRQTNSEILSSENQHIDISNPFLDFRNSTTTTSLTNRPLIHTEINNTVNPFNNQTVDSHFKSTYKHFTNKTAAAAAAAAAVEAASVGSMTNVNYNNSNLNITSPDMIRHMGQNMTATSSNNAAVAVAAIAAAAAATNYMAANTGMSSFGVSSHLSRESGLDGSDMISPSSTPCGRLNMQNSNNLQLENNGNVGNHLNNSGGGDSNNSVRSSLSPTHIWPWMTVVVKEMKEEITVGRIEGPNSVQRRRGRQTYSRYQTLELEKEFQYSHYLTRRRRIEIAHNLCLTERQIKIWFQNRRMKLKKERQQIKELNDETTRQTTTEPIHHTRRQIDSSHQYFGMMNSNNNSSFYSTTSNSRILDSKDGCQLDCKPLSLHKKSGLIPKILNNNAQSDSMISTGFLPSLNRGLQSAINYPGSQGALGHGDSEDCEPMDSEEEEDDDDEFCESDEIHGSKVPKLAHEYNNPHLMRTNILRDK</sequence>
<keyword evidence="3" id="KW-0217">Developmental protein</keyword>
<keyword evidence="4 7" id="KW-0238">DNA-binding</keyword>
<comment type="caution">
    <text evidence="11">The sequence shown here is derived from an EMBL/GenBank/DDBJ whole genome shotgun (WGS) entry which is preliminary data.</text>
</comment>
<feature type="compositionally biased region" description="Basic and acidic residues" evidence="9">
    <location>
        <begin position="593"/>
        <end position="602"/>
    </location>
</feature>
<evidence type="ECO:0000313" key="12">
    <source>
        <dbReference type="Proteomes" id="UP000311919"/>
    </source>
</evidence>
<dbReference type="Pfam" id="PF00046">
    <property type="entry name" value="Homeodomain"/>
    <property type="match status" value="1"/>
</dbReference>
<comment type="subcellular location">
    <subcellularLocation>
        <location evidence="1 7 8">Nucleus</location>
    </subcellularLocation>
</comment>
<dbReference type="PROSITE" id="PS50071">
    <property type="entry name" value="HOMEOBOX_2"/>
    <property type="match status" value="1"/>
</dbReference>
<evidence type="ECO:0000256" key="7">
    <source>
        <dbReference type="PROSITE-ProRule" id="PRU00108"/>
    </source>
</evidence>
<evidence type="ECO:0000313" key="11">
    <source>
        <dbReference type="EMBL" id="TNN17591.1"/>
    </source>
</evidence>
<dbReference type="PRINTS" id="PR00024">
    <property type="entry name" value="HOMEOBOX"/>
</dbReference>
<dbReference type="PROSITE" id="PS00027">
    <property type="entry name" value="HOMEOBOX_1"/>
    <property type="match status" value="1"/>
</dbReference>
<dbReference type="GO" id="GO:0000978">
    <property type="term" value="F:RNA polymerase II cis-regulatory region sequence-specific DNA binding"/>
    <property type="evidence" value="ECO:0007669"/>
    <property type="project" value="TreeGrafter"/>
</dbReference>
<protein>
    <submittedName>
        <fullName evidence="11">Homeobox protein</fullName>
    </submittedName>
</protein>
<dbReference type="InterPro" id="IPR009057">
    <property type="entry name" value="Homeodomain-like_sf"/>
</dbReference>
<reference evidence="11 12" key="1">
    <citation type="submission" date="2019-03" db="EMBL/GenBank/DDBJ databases">
        <title>An improved genome assembly of the fluke Schistosoma japonicum.</title>
        <authorList>
            <person name="Hu W."/>
            <person name="Luo F."/>
            <person name="Yin M."/>
            <person name="Mo X."/>
            <person name="Sun C."/>
            <person name="Wu Q."/>
            <person name="Zhu B."/>
            <person name="Xiang M."/>
            <person name="Wang J."/>
            <person name="Wang Y."/>
            <person name="Zhang T."/>
            <person name="Xu B."/>
            <person name="Zheng H."/>
            <person name="Feng Z."/>
        </authorList>
    </citation>
    <scope>NUCLEOTIDE SEQUENCE [LARGE SCALE GENOMIC DNA]</scope>
    <source>
        <strain evidence="11">HuSjv2</strain>
        <tissue evidence="11">Worms</tissue>
    </source>
</reference>
<keyword evidence="5 7" id="KW-0371">Homeobox</keyword>